<proteinExistence type="predicted"/>
<evidence type="ECO:0000313" key="3">
    <source>
        <dbReference type="Proteomes" id="UP000215902"/>
    </source>
</evidence>
<reference evidence="2 3" key="1">
    <citation type="submission" date="2017-06" db="EMBL/GenBank/DDBJ databases">
        <title>A platform for efficient transgenesis in Macrostomum lignano, a flatworm model organism for stem cell research.</title>
        <authorList>
            <person name="Berezikov E."/>
        </authorList>
    </citation>
    <scope>NUCLEOTIDE SEQUENCE [LARGE SCALE GENOMIC DNA]</scope>
    <source>
        <strain evidence="2">DV1</strain>
        <tissue evidence="2">Whole organism</tissue>
    </source>
</reference>
<evidence type="ECO:0000256" key="1">
    <source>
        <dbReference type="SAM" id="MobiDB-lite"/>
    </source>
</evidence>
<feature type="compositionally biased region" description="Polar residues" evidence="1">
    <location>
        <begin position="202"/>
        <end position="257"/>
    </location>
</feature>
<dbReference type="EMBL" id="NIVC01001215">
    <property type="protein sequence ID" value="PAA70681.1"/>
    <property type="molecule type" value="Genomic_DNA"/>
</dbReference>
<evidence type="ECO:0000313" key="2">
    <source>
        <dbReference type="EMBL" id="PAA70681.1"/>
    </source>
</evidence>
<dbReference type="Proteomes" id="UP000215902">
    <property type="component" value="Unassembled WGS sequence"/>
</dbReference>
<organism evidence="2 3">
    <name type="scientific">Macrostomum lignano</name>
    <dbReference type="NCBI Taxonomy" id="282301"/>
    <lineage>
        <taxon>Eukaryota</taxon>
        <taxon>Metazoa</taxon>
        <taxon>Spiralia</taxon>
        <taxon>Lophotrochozoa</taxon>
        <taxon>Platyhelminthes</taxon>
        <taxon>Rhabditophora</taxon>
        <taxon>Macrostomorpha</taxon>
        <taxon>Macrostomida</taxon>
        <taxon>Macrostomidae</taxon>
        <taxon>Macrostomum</taxon>
    </lineage>
</organism>
<sequence>MSGGSLQGGQSRSDSASTSLGGADTSGDNGEDGGGGGGSSGHPTGIRRVGQHQKVRLWLSNFCDSRSLSKSAPSASMALADSNSLITWRRLGLRSAGAPAFDDSGTFSADSGAFADSQQPRSRCSTVRSSLQLRRPRAANPRSPRSSTSNLTARGSASARTSLNRLLLNRLSLLSNSTPTPELGECYSVNSAEADWLRHNSELTASSGGKRSRSTMQSGGKRSRSTMQSGGKRSRSTMQSGGTNKKSSAKRSTNPEKLSTAVRVVKPSVASSGEDDDGGDDSGTGSTPVSEDLVRHPEPYHVRILPAMCYLVWRPNMLRRECLIERGQRAYLNALQPSSLPMQYLIAAVAARLDIEVPLLDSQRPGYSQRVPKFEYVFRWHTPNGQRVQLTDRITDIDHPTGQSGDPGSPVRVFIAGSPGWLTKAK</sequence>
<gene>
    <name evidence="2" type="ORF">BOX15_Mlig001534g1</name>
</gene>
<protein>
    <submittedName>
        <fullName evidence="2">Uncharacterized protein</fullName>
    </submittedName>
</protein>
<feature type="region of interest" description="Disordered" evidence="1">
    <location>
        <begin position="1"/>
        <end position="46"/>
    </location>
</feature>
<feature type="compositionally biased region" description="Polar residues" evidence="1">
    <location>
        <begin position="116"/>
        <end position="132"/>
    </location>
</feature>
<feature type="region of interest" description="Disordered" evidence="1">
    <location>
        <begin position="202"/>
        <end position="293"/>
    </location>
</feature>
<feature type="region of interest" description="Disordered" evidence="1">
    <location>
        <begin position="111"/>
        <end position="159"/>
    </location>
</feature>
<feature type="compositionally biased region" description="Low complexity" evidence="1">
    <location>
        <begin position="138"/>
        <end position="159"/>
    </location>
</feature>
<accession>A0A267FA61</accession>
<comment type="caution">
    <text evidence="2">The sequence shown here is derived from an EMBL/GenBank/DDBJ whole genome shotgun (WGS) entry which is preliminary data.</text>
</comment>
<name>A0A267FA61_9PLAT</name>
<keyword evidence="3" id="KW-1185">Reference proteome</keyword>
<dbReference type="AlphaFoldDB" id="A0A267FA61"/>